<gene>
    <name evidence="10" type="ORF">OP8BY_0143</name>
</gene>
<evidence type="ECO:0000256" key="2">
    <source>
        <dbReference type="ARBA" id="ARBA00005988"/>
    </source>
</evidence>
<dbReference type="GO" id="GO:0006508">
    <property type="term" value="P:proteolysis"/>
    <property type="evidence" value="ECO:0007669"/>
    <property type="project" value="UniProtKB-KW"/>
</dbReference>
<dbReference type="Pfam" id="PF00246">
    <property type="entry name" value="Peptidase_M14"/>
    <property type="match status" value="1"/>
</dbReference>
<dbReference type="EMBL" id="QUAH01000025">
    <property type="protein sequence ID" value="RFT14658.1"/>
    <property type="molecule type" value="Genomic_DNA"/>
</dbReference>
<comment type="cofactor">
    <cofactor evidence="1">
        <name>Zn(2+)</name>
        <dbReference type="ChEBI" id="CHEBI:29105"/>
    </cofactor>
</comment>
<dbReference type="GO" id="GO:0004181">
    <property type="term" value="F:metallocarboxypeptidase activity"/>
    <property type="evidence" value="ECO:0007669"/>
    <property type="project" value="InterPro"/>
</dbReference>
<keyword evidence="7" id="KW-0482">Metalloprotease</keyword>
<accession>A0A3E2BIU9</accession>
<evidence type="ECO:0000256" key="5">
    <source>
        <dbReference type="ARBA" id="ARBA00022801"/>
    </source>
</evidence>
<keyword evidence="3" id="KW-0645">Protease</keyword>
<evidence type="ECO:0000259" key="9">
    <source>
        <dbReference type="PROSITE" id="PS52035"/>
    </source>
</evidence>
<protein>
    <recommendedName>
        <fullName evidence="9">Peptidase M14 domain-containing protein</fullName>
    </recommendedName>
</protein>
<dbReference type="SMART" id="SM00631">
    <property type="entry name" value="Zn_pept"/>
    <property type="match status" value="1"/>
</dbReference>
<dbReference type="PROSITE" id="PS52035">
    <property type="entry name" value="PEPTIDASE_M14"/>
    <property type="match status" value="1"/>
</dbReference>
<name>A0A3E2BIU9_9BACT</name>
<dbReference type="PROSITE" id="PS00132">
    <property type="entry name" value="CARBOXYPEPT_ZN_1"/>
    <property type="match status" value="1"/>
</dbReference>
<dbReference type="InterPro" id="IPR057246">
    <property type="entry name" value="CARBOXYPEPT_ZN_1"/>
</dbReference>
<evidence type="ECO:0000256" key="6">
    <source>
        <dbReference type="ARBA" id="ARBA00022833"/>
    </source>
</evidence>
<evidence type="ECO:0000256" key="4">
    <source>
        <dbReference type="ARBA" id="ARBA00022723"/>
    </source>
</evidence>
<dbReference type="GO" id="GO:0005615">
    <property type="term" value="C:extracellular space"/>
    <property type="evidence" value="ECO:0007669"/>
    <property type="project" value="TreeGrafter"/>
</dbReference>
<comment type="similarity">
    <text evidence="2 8">Belongs to the peptidase M14 family.</text>
</comment>
<dbReference type="CDD" id="cd06905">
    <property type="entry name" value="M14-like"/>
    <property type="match status" value="1"/>
</dbReference>
<keyword evidence="5" id="KW-0378">Hydrolase</keyword>
<dbReference type="SUPFAM" id="SSF53187">
    <property type="entry name" value="Zn-dependent exopeptidases"/>
    <property type="match status" value="1"/>
</dbReference>
<evidence type="ECO:0000256" key="7">
    <source>
        <dbReference type="ARBA" id="ARBA00023049"/>
    </source>
</evidence>
<keyword evidence="6" id="KW-0862">Zinc</keyword>
<dbReference type="Proteomes" id="UP000257323">
    <property type="component" value="Unassembled WGS sequence"/>
</dbReference>
<sequence>MNFFIYLSFDRRRVLRSVGLLLLAGLVLFLSCSCSSRSGDREAGQKEQLPALSFDHIPDYEELTRLLHNWAASRPEIMDLHSIGQTPGGRNLWWVTITNKRTGSAGEKPALMVDGNMHALEWIGGMAALNFIRRLLEGYGRDALVTKLVDTRTVYVLSRVSPDGVEMALKEKKIIRSALRISSESADENGLYMKDIDGDGRIVFMRYKDRNGPWKPHPSEGRLMVSRLPQDLDGEFWRVLPEGLIDGFDGENIKVRPALEGIDFGVFFPDDRFLDEVEQQNEAGYELVPEVLAYVRELKARPNIFAHVTCHSFGGAILMPPVNEEEKMPSADRAVYDFLAGKASDLTGYEAITYLSLRGGQNLDKHISTEIGWLYNVRGIFSFVTEFWNPLKAAGITVKGPMSLWLGGFHPVEDELKLLGWNDQELGGQMFVRWHPFDHPQLGKVEIGGWDLVNYFYNVPPEKVEKEIAPHADWLILLGLSSPRLEIGALTAKNIGQDRWQVRLVVENSGWLPTYGSQKVLDNNKVDEVSAEIELDSNLKLTGGPSQQKLGHLSGRSQQRSTATWWGYEPGTADRAVVVWNVSGPAGGRVNVTVRQSRAGTVRKELILN</sequence>
<dbReference type="InterPro" id="IPR000834">
    <property type="entry name" value="Peptidase_M14"/>
</dbReference>
<dbReference type="PANTHER" id="PTHR11705:SF143">
    <property type="entry name" value="SLL0236 PROTEIN"/>
    <property type="match status" value="1"/>
</dbReference>
<dbReference type="GO" id="GO:0008270">
    <property type="term" value="F:zinc ion binding"/>
    <property type="evidence" value="ECO:0007669"/>
    <property type="project" value="InterPro"/>
</dbReference>
<reference evidence="10 11" key="1">
    <citation type="submission" date="2018-08" db="EMBL/GenBank/DDBJ databases">
        <title>Genome analysis of the thermophilic bacterium of the candidate phylum Aminicenantes from deep subsurface aquifer revealed its physiology and ecological role.</title>
        <authorList>
            <person name="Kadnikov V.V."/>
            <person name="Mardanov A.V."/>
            <person name="Beletsky A.V."/>
            <person name="Karnachuk O.V."/>
            <person name="Ravin N.V."/>
        </authorList>
    </citation>
    <scope>NUCLEOTIDE SEQUENCE [LARGE SCALE GENOMIC DNA]</scope>
    <source>
        <strain evidence="10">BY38</strain>
    </source>
</reference>
<evidence type="ECO:0000313" key="11">
    <source>
        <dbReference type="Proteomes" id="UP000257323"/>
    </source>
</evidence>
<comment type="caution">
    <text evidence="8">Lacks conserved residue(s) required for the propagation of feature annotation.</text>
</comment>
<organism evidence="10 11">
    <name type="scientific">Candidatus Saccharicenans subterraneus</name>
    <dbReference type="NCBI Taxonomy" id="2508984"/>
    <lineage>
        <taxon>Bacteria</taxon>
        <taxon>Candidatus Aminicenantota</taxon>
        <taxon>Candidatus Aminicenantia</taxon>
        <taxon>Candidatus Aminicenantales</taxon>
        <taxon>Candidatus Saccharicenantaceae</taxon>
        <taxon>Candidatus Saccharicenans</taxon>
    </lineage>
</organism>
<dbReference type="AlphaFoldDB" id="A0A3E2BIU9"/>
<comment type="caution">
    <text evidence="10">The sequence shown here is derived from an EMBL/GenBank/DDBJ whole genome shotgun (WGS) entry which is preliminary data.</text>
</comment>
<dbReference type="PANTHER" id="PTHR11705">
    <property type="entry name" value="PROTEASE FAMILY M14 CARBOXYPEPTIDASE A,B"/>
    <property type="match status" value="1"/>
</dbReference>
<proteinExistence type="inferred from homology"/>
<evidence type="ECO:0000256" key="8">
    <source>
        <dbReference type="PROSITE-ProRule" id="PRU01379"/>
    </source>
</evidence>
<dbReference type="Gene3D" id="3.40.630.10">
    <property type="entry name" value="Zn peptidases"/>
    <property type="match status" value="1"/>
</dbReference>
<evidence type="ECO:0000256" key="3">
    <source>
        <dbReference type="ARBA" id="ARBA00022670"/>
    </source>
</evidence>
<keyword evidence="4" id="KW-0479">Metal-binding</keyword>
<evidence type="ECO:0000256" key="1">
    <source>
        <dbReference type="ARBA" id="ARBA00001947"/>
    </source>
</evidence>
<feature type="domain" description="Peptidase M14" evidence="9">
    <location>
        <begin position="56"/>
        <end position="398"/>
    </location>
</feature>
<evidence type="ECO:0000313" key="10">
    <source>
        <dbReference type="EMBL" id="RFT14658.1"/>
    </source>
</evidence>